<dbReference type="CDD" id="cd13611">
    <property type="entry name" value="PBP2_YehZ"/>
    <property type="match status" value="1"/>
</dbReference>
<gene>
    <name evidence="3" type="primary">osmX</name>
    <name evidence="3" type="ORF">R54767_04793</name>
</gene>
<dbReference type="Gene3D" id="3.40.190.10">
    <property type="entry name" value="Periplasmic binding protein-like II"/>
    <property type="match status" value="1"/>
</dbReference>
<dbReference type="SUPFAM" id="SSF53850">
    <property type="entry name" value="Periplasmic binding protein-like II"/>
    <property type="match status" value="1"/>
</dbReference>
<evidence type="ECO:0000313" key="3">
    <source>
        <dbReference type="EMBL" id="CAG4921251.1"/>
    </source>
</evidence>
<keyword evidence="4" id="KW-1185">Reference proteome</keyword>
<comment type="caution">
    <text evidence="3">The sequence shown here is derived from an EMBL/GenBank/DDBJ whole genome shotgun (WGS) entry which is preliminary data.</text>
</comment>
<name>A0ABN7QQY5_9BURK</name>
<reference evidence="3 4" key="1">
    <citation type="submission" date="2021-04" db="EMBL/GenBank/DDBJ databases">
        <authorList>
            <person name="Vanwijnsberghe S."/>
        </authorList>
    </citation>
    <scope>NUCLEOTIDE SEQUENCE [LARGE SCALE GENOMIC DNA]</scope>
    <source>
        <strain evidence="3 4">LMG 32171</strain>
    </source>
</reference>
<dbReference type="EMBL" id="CAJQYY010000036">
    <property type="protein sequence ID" value="CAG4921251.1"/>
    <property type="molecule type" value="Genomic_DNA"/>
</dbReference>
<feature type="chain" id="PRO_5046534348" evidence="1">
    <location>
        <begin position="28"/>
        <end position="298"/>
    </location>
</feature>
<dbReference type="PROSITE" id="PS51257">
    <property type="entry name" value="PROKAR_LIPOPROTEIN"/>
    <property type="match status" value="1"/>
</dbReference>
<evidence type="ECO:0000313" key="4">
    <source>
        <dbReference type="Proteomes" id="UP000789752"/>
    </source>
</evidence>
<feature type="domain" description="ABC-type glycine betaine transport system substrate-binding" evidence="2">
    <location>
        <begin position="29"/>
        <end position="294"/>
    </location>
</feature>
<organism evidence="3 4">
    <name type="scientific">Paraburkholderia gardini</name>
    <dbReference type="NCBI Taxonomy" id="2823469"/>
    <lineage>
        <taxon>Bacteria</taxon>
        <taxon>Pseudomonadati</taxon>
        <taxon>Pseudomonadota</taxon>
        <taxon>Betaproteobacteria</taxon>
        <taxon>Burkholderiales</taxon>
        <taxon>Burkholderiaceae</taxon>
        <taxon>Paraburkholderia</taxon>
    </lineage>
</organism>
<feature type="signal peptide" evidence="1">
    <location>
        <begin position="1"/>
        <end position="27"/>
    </location>
</feature>
<protein>
    <submittedName>
        <fullName evidence="3">Osmoprotectant-binding protein OsmX</fullName>
    </submittedName>
</protein>
<sequence>MKNSLFARAFALICVLIAACWIIPSSAATVIVGGKNFTEQQLMAEMTTQLLEAKGFTVTKKDGMGSAVLRQAQENGQVDIYWEYTGTSLITYNKINDRLSPEDTYKKVKELDAAKGLVWLNPSRANNVYAFAMNEDEAKKLGIVTISDLAKALKGGKTLTFACNSEFYARPDGLHPLEKMYGFEFSQDEVKRMDSGLTYQALKDRQVDLALVFATDGRVPAFHFVLLKDDKGYFPAYALTPVIRKATLDANPSLGPILNSLSAKLDAPTMARLNASVDVSKKSFTDVAHEFLKQSGLI</sequence>
<dbReference type="Pfam" id="PF04069">
    <property type="entry name" value="OpuAC"/>
    <property type="match status" value="1"/>
</dbReference>
<evidence type="ECO:0000259" key="2">
    <source>
        <dbReference type="Pfam" id="PF04069"/>
    </source>
</evidence>
<keyword evidence="1" id="KW-0732">Signal</keyword>
<dbReference type="Proteomes" id="UP000789752">
    <property type="component" value="Unassembled WGS sequence"/>
</dbReference>
<evidence type="ECO:0000256" key="1">
    <source>
        <dbReference type="SAM" id="SignalP"/>
    </source>
</evidence>
<dbReference type="RefSeq" id="WP_228983111.1">
    <property type="nucleotide sequence ID" value="NZ_CAJQYY010000036.1"/>
</dbReference>
<dbReference type="Gene3D" id="3.40.190.120">
    <property type="entry name" value="Osmoprotection protein (prox), domain 2"/>
    <property type="match status" value="1"/>
</dbReference>
<dbReference type="InterPro" id="IPR007210">
    <property type="entry name" value="ABC_Gly_betaine_transp_sub-bd"/>
</dbReference>
<accession>A0ABN7QQY5</accession>
<proteinExistence type="predicted"/>